<evidence type="ECO:0000256" key="4">
    <source>
        <dbReference type="ARBA" id="ARBA00022840"/>
    </source>
</evidence>
<reference evidence="5 6" key="1">
    <citation type="journal article" date="2018" name="PLoS ONE">
        <title>The draft genome of Kipferlia bialata reveals reductive genome evolution in fornicate parasites.</title>
        <authorList>
            <person name="Tanifuji G."/>
            <person name="Takabayashi S."/>
            <person name="Kume K."/>
            <person name="Takagi M."/>
            <person name="Nakayama T."/>
            <person name="Kamikawa R."/>
            <person name="Inagaki Y."/>
            <person name="Hashimoto T."/>
        </authorList>
    </citation>
    <scope>NUCLEOTIDE SEQUENCE [LARGE SCALE GENOMIC DNA]</scope>
    <source>
        <strain evidence="5">NY0173</strain>
    </source>
</reference>
<keyword evidence="4" id="KW-0067">ATP-binding</keyword>
<dbReference type="GO" id="GO:0004326">
    <property type="term" value="F:tetrahydrofolylpolyglutamate synthase activity"/>
    <property type="evidence" value="ECO:0007669"/>
    <property type="project" value="InterPro"/>
</dbReference>
<evidence type="ECO:0000313" key="6">
    <source>
        <dbReference type="Proteomes" id="UP000265618"/>
    </source>
</evidence>
<evidence type="ECO:0000256" key="1">
    <source>
        <dbReference type="ARBA" id="ARBA00008276"/>
    </source>
</evidence>
<dbReference type="EMBL" id="BDIP01010020">
    <property type="protein sequence ID" value="GIQ92576.1"/>
    <property type="molecule type" value="Genomic_DNA"/>
</dbReference>
<dbReference type="GO" id="GO:0005524">
    <property type="term" value="F:ATP binding"/>
    <property type="evidence" value="ECO:0007669"/>
    <property type="project" value="UniProtKB-KW"/>
</dbReference>
<accession>A0A9K3GSC6</accession>
<comment type="caution">
    <text evidence="5">The sequence shown here is derived from an EMBL/GenBank/DDBJ whole genome shotgun (WGS) entry which is preliminary data.</text>
</comment>
<evidence type="ECO:0000256" key="3">
    <source>
        <dbReference type="ARBA" id="ARBA00022741"/>
    </source>
</evidence>
<dbReference type="Gene3D" id="3.40.1190.10">
    <property type="entry name" value="Mur-like, catalytic domain"/>
    <property type="match status" value="1"/>
</dbReference>
<dbReference type="PANTHER" id="PTHR11136:SF0">
    <property type="entry name" value="DIHYDROFOLATE SYNTHETASE-RELATED"/>
    <property type="match status" value="1"/>
</dbReference>
<dbReference type="PANTHER" id="PTHR11136">
    <property type="entry name" value="FOLYLPOLYGLUTAMATE SYNTHASE-RELATED"/>
    <property type="match status" value="1"/>
</dbReference>
<protein>
    <submittedName>
        <fullName evidence="5">Folylpolyglutamate synthetase</fullName>
    </submittedName>
</protein>
<dbReference type="Proteomes" id="UP000265618">
    <property type="component" value="Unassembled WGS sequence"/>
</dbReference>
<sequence length="108" mass="11125">SASAQVSFDLTSCLADELGLTLEGARPGCTPTPDTPLIAHIAGTKGKGSVSTMLAARLNKAGHKVGLYTSPHLVSVTERIVVGGVPVPPQTFSRALWYAMCSVSMSPS</sequence>
<organism evidence="5 6">
    <name type="scientific">Kipferlia bialata</name>
    <dbReference type="NCBI Taxonomy" id="797122"/>
    <lineage>
        <taxon>Eukaryota</taxon>
        <taxon>Metamonada</taxon>
        <taxon>Carpediemonas-like organisms</taxon>
        <taxon>Kipferlia</taxon>
    </lineage>
</organism>
<keyword evidence="2" id="KW-0436">Ligase</keyword>
<evidence type="ECO:0000313" key="5">
    <source>
        <dbReference type="EMBL" id="GIQ92576.1"/>
    </source>
</evidence>
<dbReference type="InterPro" id="IPR036565">
    <property type="entry name" value="Mur-like_cat_sf"/>
</dbReference>
<name>A0A9K3GSC6_9EUKA</name>
<dbReference type="GO" id="GO:0008841">
    <property type="term" value="F:dihydrofolate synthase activity"/>
    <property type="evidence" value="ECO:0007669"/>
    <property type="project" value="TreeGrafter"/>
</dbReference>
<dbReference type="InterPro" id="IPR001645">
    <property type="entry name" value="Folylpolyglutamate_synth"/>
</dbReference>
<feature type="non-terminal residue" evidence="5">
    <location>
        <position position="1"/>
    </location>
</feature>
<evidence type="ECO:0000256" key="2">
    <source>
        <dbReference type="ARBA" id="ARBA00022598"/>
    </source>
</evidence>
<dbReference type="SUPFAM" id="SSF53623">
    <property type="entry name" value="MurD-like peptide ligases, catalytic domain"/>
    <property type="match status" value="1"/>
</dbReference>
<comment type="similarity">
    <text evidence="1">Belongs to the folylpolyglutamate synthase family.</text>
</comment>
<keyword evidence="6" id="KW-1185">Reference proteome</keyword>
<gene>
    <name evidence="5" type="ORF">KIPB_016425</name>
</gene>
<dbReference type="OrthoDB" id="5212574at2759"/>
<dbReference type="AlphaFoldDB" id="A0A9K3GSC6"/>
<dbReference type="GO" id="GO:0005737">
    <property type="term" value="C:cytoplasm"/>
    <property type="evidence" value="ECO:0007669"/>
    <property type="project" value="TreeGrafter"/>
</dbReference>
<proteinExistence type="inferred from homology"/>
<keyword evidence="3" id="KW-0547">Nucleotide-binding</keyword>